<evidence type="ECO:0000313" key="5">
    <source>
        <dbReference type="EMBL" id="MBA9024887.1"/>
    </source>
</evidence>
<proteinExistence type="inferred from homology"/>
<comment type="pathway">
    <text evidence="3">Amino-sugar metabolism; N-acetylmuramate degradation.</text>
</comment>
<dbReference type="PANTHER" id="PTHR10088:SF4">
    <property type="entry name" value="GLUCOKINASE REGULATORY PROTEIN"/>
    <property type="match status" value="1"/>
</dbReference>
<sequence>MKLNKLLTEKRNPNTMNIDELSSVDIIKLINNEDKKVPVAVEIILPEIAQMVDEIVDSFQKGGRLIYVGAGTSGRLGVLDASECPPTYGTDPSLVVGLIAGGVRALQNAVEGAEDDQEQAKEDIRSLHVSEKDCVIGIAASGRTPYTISAMKQAKELGATVGAIICSPDSEMGNVADIPMFVEAGPEVITGSTRMKAGTAQKLVLNMLTTASMIKMDKVYSNLMIDVQPTNEKLRERAKAIVAEATGISITDADDALRSYGSVKAAILAIVTGVKGKSVQVTLNKHNGKLKEAIEDLTKK</sequence>
<dbReference type="PROSITE" id="PS01272">
    <property type="entry name" value="GCKR"/>
    <property type="match status" value="1"/>
</dbReference>
<dbReference type="NCBIfam" id="NF003915">
    <property type="entry name" value="PRK05441.1"/>
    <property type="match status" value="1"/>
</dbReference>
<protein>
    <recommendedName>
        <fullName evidence="3">N-acetylmuramic acid 6-phosphate etherase</fullName>
        <shortName evidence="3">MurNAc-6-P etherase</shortName>
        <ecNumber evidence="3">4.2.1.126</ecNumber>
    </recommendedName>
    <alternativeName>
        <fullName evidence="3">N-acetylmuramic acid 6-phosphate hydrolase</fullName>
    </alternativeName>
    <alternativeName>
        <fullName evidence="3">N-acetylmuramic acid 6-phosphate lyase</fullName>
    </alternativeName>
</protein>
<keyword evidence="2 3" id="KW-0119">Carbohydrate metabolism</keyword>
<organism evidence="5 6">
    <name type="scientific">Peribacillus huizhouensis</name>
    <dbReference type="NCBI Taxonomy" id="1501239"/>
    <lineage>
        <taxon>Bacteria</taxon>
        <taxon>Bacillati</taxon>
        <taxon>Bacillota</taxon>
        <taxon>Bacilli</taxon>
        <taxon>Bacillales</taxon>
        <taxon>Bacillaceae</taxon>
        <taxon>Peribacillus</taxon>
    </lineage>
</organism>
<evidence type="ECO:0000256" key="1">
    <source>
        <dbReference type="ARBA" id="ARBA00023239"/>
    </source>
</evidence>
<dbReference type="RefSeq" id="WP_182501271.1">
    <property type="nucleotide sequence ID" value="NZ_JACJHX010000001.1"/>
</dbReference>
<dbReference type="CDD" id="cd05007">
    <property type="entry name" value="SIS_Etherase"/>
    <property type="match status" value="1"/>
</dbReference>
<dbReference type="EC" id="4.2.1.126" evidence="3"/>
<comment type="caution">
    <text evidence="5">The sequence shown here is derived from an EMBL/GenBank/DDBJ whole genome shotgun (WGS) entry which is preliminary data.</text>
</comment>
<dbReference type="NCBIfam" id="NF009222">
    <property type="entry name" value="PRK12570.1"/>
    <property type="match status" value="1"/>
</dbReference>
<dbReference type="Pfam" id="PF22645">
    <property type="entry name" value="GKRP_SIS_N"/>
    <property type="match status" value="1"/>
</dbReference>
<gene>
    <name evidence="3" type="primary">murQ</name>
    <name evidence="5" type="ORF">HNP81_000169</name>
</gene>
<feature type="domain" description="SIS" evidence="4">
    <location>
        <begin position="55"/>
        <end position="218"/>
    </location>
</feature>
<dbReference type="InterPro" id="IPR040190">
    <property type="entry name" value="MURQ/GCKR"/>
</dbReference>
<comment type="similarity">
    <text evidence="3">Belongs to the GCKR-like family. MurNAc-6-P etherase subfamily.</text>
</comment>
<evidence type="ECO:0000256" key="2">
    <source>
        <dbReference type="ARBA" id="ARBA00023277"/>
    </source>
</evidence>
<feature type="active site" description="Proton donor" evidence="3">
    <location>
        <position position="83"/>
    </location>
</feature>
<dbReference type="InterPro" id="IPR046348">
    <property type="entry name" value="SIS_dom_sf"/>
</dbReference>
<accession>A0ABR6CIS5</accession>
<dbReference type="GO" id="GO:0016829">
    <property type="term" value="F:lyase activity"/>
    <property type="evidence" value="ECO:0007669"/>
    <property type="project" value="UniProtKB-KW"/>
</dbReference>
<dbReference type="Proteomes" id="UP000626697">
    <property type="component" value="Unassembled WGS sequence"/>
</dbReference>
<dbReference type="NCBIfam" id="TIGR00274">
    <property type="entry name" value="N-acetylmuramic acid 6-phosphate etherase"/>
    <property type="match status" value="1"/>
</dbReference>
<keyword evidence="6" id="KW-1185">Reference proteome</keyword>
<dbReference type="InterPro" id="IPR005486">
    <property type="entry name" value="Glucokinase_regulatory_CS"/>
</dbReference>
<evidence type="ECO:0000259" key="4">
    <source>
        <dbReference type="PROSITE" id="PS51464"/>
    </source>
</evidence>
<dbReference type="Gene3D" id="1.10.8.1080">
    <property type="match status" value="1"/>
</dbReference>
<comment type="miscellaneous">
    <text evidence="3">A lyase-type mechanism (elimination/hydration) is suggested for the cleavage of the lactyl ether bond of MurNAc 6-phosphate, with the formation of an alpha,beta-unsaturated aldehyde intermediate with (E)-stereochemistry, followed by the syn addition of water to give product.</text>
</comment>
<feature type="active site" evidence="3">
    <location>
        <position position="114"/>
    </location>
</feature>
<dbReference type="PROSITE" id="PS51464">
    <property type="entry name" value="SIS"/>
    <property type="match status" value="1"/>
</dbReference>
<comment type="catalytic activity">
    <reaction evidence="3">
        <text>N-acetyl-D-muramate 6-phosphate + H2O = N-acetyl-D-glucosamine 6-phosphate + (R)-lactate</text>
        <dbReference type="Rhea" id="RHEA:26410"/>
        <dbReference type="ChEBI" id="CHEBI:15377"/>
        <dbReference type="ChEBI" id="CHEBI:16004"/>
        <dbReference type="ChEBI" id="CHEBI:57513"/>
        <dbReference type="ChEBI" id="CHEBI:58722"/>
        <dbReference type="EC" id="4.2.1.126"/>
    </reaction>
</comment>
<dbReference type="Gene3D" id="3.40.50.10490">
    <property type="entry name" value="Glucose-6-phosphate isomerase like protein, domain 1"/>
    <property type="match status" value="1"/>
</dbReference>
<dbReference type="HAMAP" id="MF_00068">
    <property type="entry name" value="MurQ"/>
    <property type="match status" value="1"/>
</dbReference>
<evidence type="ECO:0000256" key="3">
    <source>
        <dbReference type="HAMAP-Rule" id="MF_00068"/>
    </source>
</evidence>
<dbReference type="SUPFAM" id="SSF53697">
    <property type="entry name" value="SIS domain"/>
    <property type="match status" value="1"/>
</dbReference>
<comment type="subunit">
    <text evidence="3">Homodimer.</text>
</comment>
<dbReference type="InterPro" id="IPR005488">
    <property type="entry name" value="Etherase_MurQ"/>
</dbReference>
<reference evidence="5 6" key="1">
    <citation type="submission" date="2020-08" db="EMBL/GenBank/DDBJ databases">
        <title>Genomic Encyclopedia of Type Strains, Phase IV (KMG-IV): sequencing the most valuable type-strain genomes for metagenomic binning, comparative biology and taxonomic classification.</title>
        <authorList>
            <person name="Goeker M."/>
        </authorList>
    </citation>
    <scope>NUCLEOTIDE SEQUENCE [LARGE SCALE GENOMIC DNA]</scope>
    <source>
        <strain evidence="5 6">DSM 105481</strain>
    </source>
</reference>
<evidence type="ECO:0000313" key="6">
    <source>
        <dbReference type="Proteomes" id="UP000626697"/>
    </source>
</evidence>
<comment type="function">
    <text evidence="3">Specifically catalyzes the cleavage of the D-lactyl ether substituent of MurNAc 6-phosphate, producing GlcNAc 6-phosphate and D-lactate.</text>
</comment>
<name>A0ABR6CIS5_9BACI</name>
<keyword evidence="1 3" id="KW-0456">Lyase</keyword>
<dbReference type="EMBL" id="JACJHX010000001">
    <property type="protein sequence ID" value="MBA9024887.1"/>
    <property type="molecule type" value="Genomic_DNA"/>
</dbReference>
<dbReference type="PANTHER" id="PTHR10088">
    <property type="entry name" value="GLUCOKINASE REGULATORY PROTEIN"/>
    <property type="match status" value="1"/>
</dbReference>
<dbReference type="InterPro" id="IPR001347">
    <property type="entry name" value="SIS_dom"/>
</dbReference>